<dbReference type="Pfam" id="PF01411">
    <property type="entry name" value="tRNA-synt_2c"/>
    <property type="match status" value="1"/>
</dbReference>
<keyword evidence="7" id="KW-0862">Zinc</keyword>
<dbReference type="InterPro" id="IPR018165">
    <property type="entry name" value="Ala-tRNA-synth_IIc_core"/>
</dbReference>
<dbReference type="InterPro" id="IPR050058">
    <property type="entry name" value="Ala-tRNA_ligase"/>
</dbReference>
<feature type="domain" description="Alanyl-transfer RNA synthetases family profile" evidence="12">
    <location>
        <begin position="2"/>
        <end position="455"/>
    </location>
</feature>
<dbReference type="InterPro" id="IPR018162">
    <property type="entry name" value="Ala-tRNA-ligase_IIc_anticod-bd"/>
</dbReference>
<dbReference type="InterPro" id="IPR045864">
    <property type="entry name" value="aa-tRNA-synth_II/BPL/LPL"/>
</dbReference>
<keyword evidence="11 13" id="KW-0030">Aminoacyl-tRNA synthetase</keyword>
<dbReference type="SUPFAM" id="SSF55681">
    <property type="entry name" value="Class II aaRS and biotin synthetases"/>
    <property type="match status" value="1"/>
</dbReference>
<evidence type="ECO:0000256" key="9">
    <source>
        <dbReference type="ARBA" id="ARBA00022884"/>
    </source>
</evidence>
<evidence type="ECO:0000256" key="11">
    <source>
        <dbReference type="ARBA" id="ARBA00023146"/>
    </source>
</evidence>
<dbReference type="RefSeq" id="YP_010781535.1">
    <property type="nucleotide sequence ID" value="NC_075039.1"/>
</dbReference>
<dbReference type="InterPro" id="IPR018164">
    <property type="entry name" value="Ala-tRNA-synth_IIc_N"/>
</dbReference>
<evidence type="ECO:0000256" key="4">
    <source>
        <dbReference type="ARBA" id="ARBA00022598"/>
    </source>
</evidence>
<dbReference type="PANTHER" id="PTHR11777:SF9">
    <property type="entry name" value="ALANINE--TRNA LIGASE, CYTOPLASMIC"/>
    <property type="match status" value="1"/>
</dbReference>
<evidence type="ECO:0000256" key="5">
    <source>
        <dbReference type="ARBA" id="ARBA00022723"/>
    </source>
</evidence>
<dbReference type="GO" id="GO:0005524">
    <property type="term" value="F:ATP binding"/>
    <property type="evidence" value="ECO:0007669"/>
    <property type="project" value="UniProtKB-KW"/>
</dbReference>
<dbReference type="EMBL" id="KY523104">
    <property type="protein sequence ID" value="QKU34883.1"/>
    <property type="molecule type" value="Genomic_DNA"/>
</dbReference>
<dbReference type="KEGG" id="vg:80518299"/>
<keyword evidence="5" id="KW-0479">Metal-binding</keyword>
<evidence type="ECO:0000259" key="12">
    <source>
        <dbReference type="PROSITE" id="PS50860"/>
    </source>
</evidence>
<dbReference type="GeneID" id="80518299"/>
<evidence type="ECO:0000256" key="7">
    <source>
        <dbReference type="ARBA" id="ARBA00022833"/>
    </source>
</evidence>
<dbReference type="GO" id="GO:0004813">
    <property type="term" value="F:alanine-tRNA ligase activity"/>
    <property type="evidence" value="ECO:0007669"/>
    <property type="project" value="UniProtKB-EC"/>
</dbReference>
<evidence type="ECO:0000256" key="3">
    <source>
        <dbReference type="ARBA" id="ARBA00022555"/>
    </source>
</evidence>
<comment type="similarity">
    <text evidence="1">Belongs to the class-II aminoacyl-tRNA synthetase family.</text>
</comment>
<proteinExistence type="inferred from homology"/>
<keyword evidence="8" id="KW-0067">ATP-binding</keyword>
<evidence type="ECO:0000256" key="10">
    <source>
        <dbReference type="ARBA" id="ARBA00022917"/>
    </source>
</evidence>
<organism evidence="13">
    <name type="scientific">Tupanvirus soda lake</name>
    <dbReference type="NCBI Taxonomy" id="2126985"/>
    <lineage>
        <taxon>Viruses</taxon>
        <taxon>Varidnaviria</taxon>
        <taxon>Bamfordvirae</taxon>
        <taxon>Nucleocytoviricota</taxon>
        <taxon>Megaviricetes</taxon>
        <taxon>Imitervirales</taxon>
        <taxon>Mimiviridae</taxon>
        <taxon>Megamimivirinae</taxon>
        <taxon>Tupanvirus</taxon>
        <taxon>Tupanvirus salinum</taxon>
    </lineage>
</organism>
<dbReference type="SUPFAM" id="SSF101353">
    <property type="entry name" value="Putative anticodon-binding domain of alanyl-tRNA synthetase (AlaRS)"/>
    <property type="match status" value="1"/>
</dbReference>
<name>A0A6N1NTP0_9VIRU</name>
<evidence type="ECO:0000256" key="6">
    <source>
        <dbReference type="ARBA" id="ARBA00022741"/>
    </source>
</evidence>
<dbReference type="GO" id="GO:0000049">
    <property type="term" value="F:tRNA binding"/>
    <property type="evidence" value="ECO:0007669"/>
    <property type="project" value="UniProtKB-KW"/>
</dbReference>
<dbReference type="GO" id="GO:0002161">
    <property type="term" value="F:aminoacyl-tRNA deacylase activity"/>
    <property type="evidence" value="ECO:0007669"/>
    <property type="project" value="TreeGrafter"/>
</dbReference>
<reference evidence="13" key="2">
    <citation type="journal article" date="2018" name="Nat. Commun.">
        <title>Tailed giant Tupanvirus possesses the most complete translational apparatus of the known virosphere.</title>
        <authorList>
            <person name="Abrahao J."/>
            <person name="Silva L."/>
            <person name="Silva L.S."/>
            <person name="Khalil J.Y.B."/>
            <person name="Rodrigues R."/>
            <person name="Arantes T."/>
            <person name="Assis F."/>
            <person name="Boratto P."/>
            <person name="Andrade M."/>
            <person name="Kroon E.G."/>
            <person name="Ribeiro B."/>
            <person name="Bergier I."/>
            <person name="Seligmann H."/>
            <person name="Ghigo E."/>
            <person name="Colson P."/>
            <person name="Levasseur A."/>
            <person name="Kroemer G."/>
            <person name="Raoult D."/>
            <person name="La Scola B."/>
        </authorList>
    </citation>
    <scope>NUCLEOTIDE SEQUENCE [LARGE SCALE GENOMIC DNA]</scope>
    <source>
        <strain evidence="13">Soda lake</strain>
    </source>
</reference>
<accession>A0A6N1NTP0</accession>
<keyword evidence="3" id="KW-0820">tRNA-binding</keyword>
<dbReference type="NCBIfam" id="TIGR00344">
    <property type="entry name" value="alaS"/>
    <property type="match status" value="1"/>
</dbReference>
<evidence type="ECO:0000256" key="1">
    <source>
        <dbReference type="ARBA" id="ARBA00008226"/>
    </source>
</evidence>
<sequence>MWTYNNVKENFVAYFTKRNHLHVPSSSLIPSGDTSLLFTNSGMVQFKNIFLGKENPETLRLACNSQKCIRAGGKHNDLDDVGKDSYHHTFFEMLGSWSFNYNENEHDNDFYFKSGAINLAWDLLINVYGLDKSKIYVTYFEGNTNIGLGPDIETKNIWMEFLPEERILPFGMKENFWEMGDCGPCGPCTEIHYDRIGGRDARLLVNRDDPTVIEIWNLVFMQYYRNNDTSLTKLTNKHVDTGMGLERLVSVLQNCTNYQIDLFRDIMNIIQLYTKSAPYSDCYGSSDPDYINTSYRVIADHVRTMIFAINDGVIPEPTERGYVLRRIMRRAIRYCSKLNTEHGLLTKIVTDTIELLGKYEPILISNKENILKIVSNEESKFGKTMSKGLRYFKKITKDPVNTKTSDLINLYTTYGFPIDIIKQLCEEEYIPFNYGEYETIMKNHVEKSKHGKQFK</sequence>
<keyword evidence="9" id="KW-0694">RNA-binding</keyword>
<keyword evidence="4" id="KW-0436">Ligase</keyword>
<dbReference type="PROSITE" id="PS50860">
    <property type="entry name" value="AA_TRNA_LIGASE_II_ALA"/>
    <property type="match status" value="1"/>
</dbReference>
<reference evidence="13" key="1">
    <citation type="submission" date="2017-01" db="EMBL/GenBank/DDBJ databases">
        <authorList>
            <person name="Assis F.L."/>
            <person name="Abrahao J.S."/>
            <person name="Silva L."/>
            <person name="Khalil J.B."/>
            <person name="Rodrigues R."/>
            <person name="Silva L.S."/>
            <person name="Arantes T."/>
            <person name="Boratto P."/>
            <person name="Andrade M."/>
            <person name="Kroon E.G."/>
            <person name="Ribeiro B."/>
            <person name="Bergier I."/>
            <person name="Seligmann H."/>
            <person name="Ghigo E."/>
            <person name="Colson P."/>
            <person name="Levasseur A."/>
            <person name="Raoult D."/>
            <person name="Scola B.L."/>
        </authorList>
    </citation>
    <scope>NUCLEOTIDE SEQUENCE</scope>
    <source>
        <strain evidence="13">Soda lake</strain>
    </source>
</reference>
<dbReference type="EC" id="6.1.1.7" evidence="2"/>
<evidence type="ECO:0000256" key="8">
    <source>
        <dbReference type="ARBA" id="ARBA00022840"/>
    </source>
</evidence>
<keyword evidence="6" id="KW-0547">Nucleotide-binding</keyword>
<evidence type="ECO:0000313" key="13">
    <source>
        <dbReference type="EMBL" id="QKU34883.1"/>
    </source>
</evidence>
<dbReference type="PRINTS" id="PR00980">
    <property type="entry name" value="TRNASYNTHALA"/>
</dbReference>
<dbReference type="FunFam" id="3.30.930.10:FF:000011">
    <property type="entry name" value="Alanine--tRNA ligase, cytoplasmic"/>
    <property type="match status" value="1"/>
</dbReference>
<dbReference type="Gene3D" id="3.30.930.10">
    <property type="entry name" value="Bira Bifunctional Protein, Domain 2"/>
    <property type="match status" value="1"/>
</dbReference>
<dbReference type="InterPro" id="IPR002318">
    <property type="entry name" value="Ala-tRNA-lgiase_IIc"/>
</dbReference>
<protein>
    <recommendedName>
        <fullName evidence="2">alanine--tRNA ligase</fullName>
        <ecNumber evidence="2">6.1.1.7</ecNumber>
    </recommendedName>
</protein>
<evidence type="ECO:0000256" key="2">
    <source>
        <dbReference type="ARBA" id="ARBA00013168"/>
    </source>
</evidence>
<dbReference type="CDD" id="cd00673">
    <property type="entry name" value="AlaRS_core"/>
    <property type="match status" value="1"/>
</dbReference>
<dbReference type="GO" id="GO:0046872">
    <property type="term" value="F:metal ion binding"/>
    <property type="evidence" value="ECO:0007669"/>
    <property type="project" value="UniProtKB-KW"/>
</dbReference>
<dbReference type="SMR" id="A0A6N1NTP0"/>
<keyword evidence="10" id="KW-0648">Protein biosynthesis</keyword>
<dbReference type="PANTHER" id="PTHR11777">
    <property type="entry name" value="ALANYL-TRNA SYNTHETASE"/>
    <property type="match status" value="1"/>
</dbReference>